<dbReference type="Pfam" id="PF00360">
    <property type="entry name" value="PHY"/>
    <property type="match status" value="1"/>
</dbReference>
<feature type="domain" description="PAS" evidence="9">
    <location>
        <begin position="177"/>
        <end position="248"/>
    </location>
</feature>
<dbReference type="GO" id="GO:0009881">
    <property type="term" value="F:photoreceptor activity"/>
    <property type="evidence" value="ECO:0007669"/>
    <property type="project" value="UniProtKB-KW"/>
</dbReference>
<dbReference type="SUPFAM" id="SSF55781">
    <property type="entry name" value="GAF domain-like"/>
    <property type="match status" value="1"/>
</dbReference>
<dbReference type="InterPro" id="IPR001294">
    <property type="entry name" value="Phytochrome"/>
</dbReference>
<protein>
    <submittedName>
        <fullName evidence="11">Phytochrome B</fullName>
    </submittedName>
</protein>
<evidence type="ECO:0000256" key="8">
    <source>
        <dbReference type="ARBA" id="ARBA00023170"/>
    </source>
</evidence>
<dbReference type="Gene3D" id="3.30.450.20">
    <property type="entry name" value="PAS domain"/>
    <property type="match status" value="2"/>
</dbReference>
<comment type="caution">
    <text evidence="11">The sequence shown here is derived from an EMBL/GenBank/DDBJ whole genome shotgun (WGS) entry which is preliminary data.</text>
</comment>
<dbReference type="GO" id="GO:0006355">
    <property type="term" value="P:regulation of DNA-templated transcription"/>
    <property type="evidence" value="ECO:0007669"/>
    <property type="project" value="InterPro"/>
</dbReference>
<dbReference type="GO" id="GO:0009584">
    <property type="term" value="P:detection of visible light"/>
    <property type="evidence" value="ECO:0007669"/>
    <property type="project" value="InterPro"/>
</dbReference>
<evidence type="ECO:0000313" key="12">
    <source>
        <dbReference type="Proteomes" id="UP000436088"/>
    </source>
</evidence>
<dbReference type="SMART" id="SM00091">
    <property type="entry name" value="PAS"/>
    <property type="match status" value="2"/>
</dbReference>
<dbReference type="PANTHER" id="PTHR47876:SF3">
    <property type="entry name" value="PHYTOCHROME 1"/>
    <property type="match status" value="1"/>
</dbReference>
<dbReference type="InterPro" id="IPR013515">
    <property type="entry name" value="Phytochrome_cen-reg"/>
</dbReference>
<keyword evidence="4" id="KW-0716">Sensory transduction</keyword>
<dbReference type="SUPFAM" id="SSF55785">
    <property type="entry name" value="PYP-like sensor domain (PAS domain)"/>
    <property type="match status" value="2"/>
</dbReference>
<evidence type="ECO:0000256" key="3">
    <source>
        <dbReference type="ARBA" id="ARBA00022543"/>
    </source>
</evidence>
<dbReference type="PROSITE" id="PS50113">
    <property type="entry name" value="PAC"/>
    <property type="match status" value="1"/>
</dbReference>
<reference evidence="11" key="1">
    <citation type="submission" date="2019-09" db="EMBL/GenBank/DDBJ databases">
        <title>Draft genome information of white flower Hibiscus syriacus.</title>
        <authorList>
            <person name="Kim Y.-M."/>
        </authorList>
    </citation>
    <scope>NUCLEOTIDE SEQUENCE [LARGE SCALE GENOMIC DNA]</scope>
    <source>
        <strain evidence="11">YM2019G1</strain>
    </source>
</reference>
<gene>
    <name evidence="11" type="ORF">F3Y22_tig00013285pilonHSYRG00132</name>
</gene>
<dbReference type="PRINTS" id="PR01033">
    <property type="entry name" value="PHYTOCHROME"/>
</dbReference>
<proteinExistence type="inferred from homology"/>
<dbReference type="AlphaFoldDB" id="A0A6A3C1I7"/>
<keyword evidence="5" id="KW-0157">Chromophore</keyword>
<dbReference type="Gene3D" id="3.30.450.270">
    <property type="match status" value="1"/>
</dbReference>
<dbReference type="FunFam" id="3.30.450.270:FF:000001">
    <property type="entry name" value="Phytochrome"/>
    <property type="match status" value="1"/>
</dbReference>
<dbReference type="EMBL" id="VEPZ02000548">
    <property type="protein sequence ID" value="KAE8722970.1"/>
    <property type="molecule type" value="Genomic_DNA"/>
</dbReference>
<dbReference type="InterPro" id="IPR035965">
    <property type="entry name" value="PAS-like_dom_sf"/>
</dbReference>
<evidence type="ECO:0000256" key="4">
    <source>
        <dbReference type="ARBA" id="ARBA00022606"/>
    </source>
</evidence>
<dbReference type="InterPro" id="IPR000014">
    <property type="entry name" value="PAS"/>
</dbReference>
<dbReference type="PROSITE" id="PS50112">
    <property type="entry name" value="PAS"/>
    <property type="match status" value="2"/>
</dbReference>
<keyword evidence="8" id="KW-0675">Receptor</keyword>
<dbReference type="NCBIfam" id="TIGR00229">
    <property type="entry name" value="sensory_box"/>
    <property type="match status" value="1"/>
</dbReference>
<dbReference type="Pfam" id="PF00989">
    <property type="entry name" value="PAS"/>
    <property type="match status" value="2"/>
</dbReference>
<keyword evidence="7" id="KW-0804">Transcription</keyword>
<organism evidence="11 12">
    <name type="scientific">Hibiscus syriacus</name>
    <name type="common">Rose of Sharon</name>
    <dbReference type="NCBI Taxonomy" id="106335"/>
    <lineage>
        <taxon>Eukaryota</taxon>
        <taxon>Viridiplantae</taxon>
        <taxon>Streptophyta</taxon>
        <taxon>Embryophyta</taxon>
        <taxon>Tracheophyta</taxon>
        <taxon>Spermatophyta</taxon>
        <taxon>Magnoliopsida</taxon>
        <taxon>eudicotyledons</taxon>
        <taxon>Gunneridae</taxon>
        <taxon>Pentapetalae</taxon>
        <taxon>rosids</taxon>
        <taxon>malvids</taxon>
        <taxon>Malvales</taxon>
        <taxon>Malvaceae</taxon>
        <taxon>Malvoideae</taxon>
        <taxon>Hibiscus</taxon>
    </lineage>
</organism>
<dbReference type="FunFam" id="3.30.450.20:FF:000034">
    <property type="entry name" value="Phytochrome"/>
    <property type="match status" value="1"/>
</dbReference>
<evidence type="ECO:0000256" key="2">
    <source>
        <dbReference type="ARBA" id="ARBA00008235"/>
    </source>
</evidence>
<evidence type="ECO:0000256" key="5">
    <source>
        <dbReference type="ARBA" id="ARBA00022991"/>
    </source>
</evidence>
<comment type="similarity">
    <text evidence="2">Belongs to the phytochrome family.</text>
</comment>
<keyword evidence="6" id="KW-0805">Transcription regulation</keyword>
<dbReference type="InterPro" id="IPR000700">
    <property type="entry name" value="PAS-assoc_C"/>
</dbReference>
<dbReference type="CDD" id="cd00130">
    <property type="entry name" value="PAS"/>
    <property type="match status" value="2"/>
</dbReference>
<evidence type="ECO:0000256" key="6">
    <source>
        <dbReference type="ARBA" id="ARBA00023015"/>
    </source>
</evidence>
<keyword evidence="12" id="KW-1185">Reference proteome</keyword>
<evidence type="ECO:0000313" key="11">
    <source>
        <dbReference type="EMBL" id="KAE8722970.1"/>
    </source>
</evidence>
<evidence type="ECO:0000259" key="9">
    <source>
        <dbReference type="PROSITE" id="PS50112"/>
    </source>
</evidence>
<dbReference type="InterPro" id="IPR043150">
    <property type="entry name" value="Phytochrome_PHY_sf"/>
</dbReference>
<evidence type="ECO:0000256" key="1">
    <source>
        <dbReference type="ARBA" id="ARBA00002479"/>
    </source>
</evidence>
<feature type="domain" description="PAC" evidence="10">
    <location>
        <begin position="290"/>
        <end position="346"/>
    </location>
</feature>
<accession>A0A6A3C1I7</accession>
<dbReference type="Proteomes" id="UP000436088">
    <property type="component" value="Unassembled WGS sequence"/>
</dbReference>
<name>A0A6A3C1I7_HIBSY</name>
<sequence length="606" mass="68216">MDLVKCDGAALYFGGKCWLLGVTPTESEVKDIAEWLLITHEDSTGLSTDNLADAGYPGTALLGDAVCGMATARITSKDFLFWFRSHTAKEVKWGGAKHHPEDRNDSGRMHLRSSFNAFLEVVKSRSLPWEIPEINANSLQLIMRDSIHDMEESGSKVLVYNQQNITEMRGINDLSSMAYEMFRLIETGTAPVFGVDAAGRISGWNAKIAELTGLQADNAIRKSLIDGVVHEDSRGVFDNLLGRALQGNLKYSSATICAFDILAIKHSYIQVSNNMVTHFFLIKNPGEEDKNVELKFRNFGLHPKNSVIYIMVNARTSRDYTNDVLGVCFVGQDITSEKVVVDKFIRWQGDYKAIIQSLSPLIPPLFASDENACCSEWNATMEKLTGCSRSEVIGKMLTGEIFGGLCQLKSQDSMTRLMILLYQGISGRDAKKFAFRFFDRNRKFVEVYLTASKRTDANGNIIGCFCFLQVIVPGMQQASEEHKQENNELFKKLKHLVYMRQEMKNPLNELKISPGLRLIRDSNEFARLQFRMTHPGEGLPSTLVQEMFKGGNSGMTQEELGLNMSQKLLNKMNGHVRYVREHNKCYFLIDLEIRTRKGRLKASQAE</sequence>
<feature type="domain" description="PAS" evidence="9">
    <location>
        <begin position="350"/>
        <end position="402"/>
    </location>
</feature>
<dbReference type="PANTHER" id="PTHR47876">
    <property type="entry name" value="OS08G0260000 PROTEIN"/>
    <property type="match status" value="1"/>
</dbReference>
<evidence type="ECO:0000259" key="10">
    <source>
        <dbReference type="PROSITE" id="PS50113"/>
    </source>
</evidence>
<comment type="function">
    <text evidence="1">Regulatory photoreceptor which exists in two forms that are reversibly interconvertible by light: the Pr form that absorbs maximally in the red region of the spectrum and the Pfr form that absorbs maximally in the far-red region. Photoconversion of Pr to Pfr induces an array of morphogenic responses, whereas reconversion of Pfr to Pr cancels the induction of those responses. Pfr controls the expression of a number of nuclear genes including those encoding the small subunit of ribulose-bisphosphate carboxylase, chlorophyll A/B binding protein, protochlorophyllide reductase, rRNA, etc. It also controls the expression of its own gene(s) in a negative feedback fashion.</text>
</comment>
<keyword evidence="3" id="KW-0600">Photoreceptor protein</keyword>
<dbReference type="InterPro" id="IPR013767">
    <property type="entry name" value="PAS_fold"/>
</dbReference>
<evidence type="ECO:0000256" key="7">
    <source>
        <dbReference type="ARBA" id="ARBA00023163"/>
    </source>
</evidence>